<dbReference type="Proteomes" id="UP000776276">
    <property type="component" value="Unassembled WGS sequence"/>
</dbReference>
<gene>
    <name evidence="7" type="ORF">KOF26_05835</name>
</gene>
<name>A0ABS6BGG4_9SPHN</name>
<dbReference type="InterPro" id="IPR039448">
    <property type="entry name" value="Beta_helix"/>
</dbReference>
<evidence type="ECO:0000313" key="7">
    <source>
        <dbReference type="EMBL" id="MBU3077384.1"/>
    </source>
</evidence>
<evidence type="ECO:0000256" key="2">
    <source>
        <dbReference type="ARBA" id="ARBA00022525"/>
    </source>
</evidence>
<dbReference type="InterPro" id="IPR052052">
    <property type="entry name" value="Polysaccharide_Lyase_9"/>
</dbReference>
<sequence>MKSAQDQFAAPTCPSEESVAGSAFSLNRRRFMEGAAIAGAMATLGGQAWAQGGARSAGGGAMDDSRLPDGATFARWEQPLTFTRTYYVDNTAAGADDNGPGDKAHPFRTIGKAAQVLQPGERVIIAAGTYRECVRPARGGTGPTQMISYEAAPGAKVYIKGSEVLKDGWKPETVSRGPRDAATPGVTVWRYDLSNALFPDLYNPFALPSVMGSWGWLDPTIADMGPYLRRRGLVFVDGKPLEPMEQLNELAMPELPAIPDFTRPPVSLRGMPPRRRGGPVMQEIGGSPNARLWVNNDGTAIYIRLESGTPADHLIEATTRVATFVPAQPGLNYIRVKGLTFQHAGNPYPYPSAQDGMVGLGGGDHWIVEDNTIEWANGVGLVIGRDANYGAGARNPGLAQIIRRNNIRYCGVSGLSGGGTTDTLIEDNMIEWCGWADAERGWEAGAVKFHFAVNMLFRRNVIRHIRHAAGAWWDVNNKNCRITRNVVADVFSVGAGVHMEMNPDQNQIDNNIIWDVRNSEPGTPGQRGCAGSGIFDNATDKLIITQNLIGRCDNAGIFPIIRQDRGAGTGTGNEVVNNIFVKCERAGIIFLNRNNKADANVYVNMPWTFQGLFEGVVPPTYDPLAWQHIKYRSLADWQALGWDKNSIIADAQVDFDPKTLRLTFISARPLPRVSAINNVQSDLLGRPAGAMRVAGPMADLGGKTSWNADPRQV</sequence>
<reference evidence="7 8" key="1">
    <citation type="submission" date="2021-06" db="EMBL/GenBank/DDBJ databases">
        <title>Sphingomonas sp. XMGL2, whole genome shotgun sequencing project.</title>
        <authorList>
            <person name="Zhao G."/>
            <person name="Shen L."/>
        </authorList>
    </citation>
    <scope>NUCLEOTIDE SEQUENCE [LARGE SCALE GENOMIC DNA]</scope>
    <source>
        <strain evidence="7 8">XMGL2</strain>
    </source>
</reference>
<dbReference type="PROSITE" id="PS51318">
    <property type="entry name" value="TAT"/>
    <property type="match status" value="1"/>
</dbReference>
<feature type="domain" description="DUF1565" evidence="5">
    <location>
        <begin position="94"/>
        <end position="132"/>
    </location>
</feature>
<keyword evidence="3" id="KW-0732">Signal</keyword>
<evidence type="ECO:0000256" key="4">
    <source>
        <dbReference type="SAM" id="MobiDB-lite"/>
    </source>
</evidence>
<evidence type="ECO:0000313" key="8">
    <source>
        <dbReference type="Proteomes" id="UP000776276"/>
    </source>
</evidence>
<dbReference type="InterPro" id="IPR006311">
    <property type="entry name" value="TAT_signal"/>
</dbReference>
<proteinExistence type="predicted"/>
<comment type="caution">
    <text evidence="7">The sequence shown here is derived from an EMBL/GenBank/DDBJ whole genome shotgun (WGS) entry which is preliminary data.</text>
</comment>
<dbReference type="Pfam" id="PF07602">
    <property type="entry name" value="DUF1565"/>
    <property type="match status" value="1"/>
</dbReference>
<feature type="domain" description="Right handed beta helix" evidence="6">
    <location>
        <begin position="360"/>
        <end position="515"/>
    </location>
</feature>
<evidence type="ECO:0000259" key="6">
    <source>
        <dbReference type="Pfam" id="PF13229"/>
    </source>
</evidence>
<keyword evidence="8" id="KW-1185">Reference proteome</keyword>
<keyword evidence="2" id="KW-0964">Secreted</keyword>
<dbReference type="RefSeq" id="WP_216321496.1">
    <property type="nucleotide sequence ID" value="NZ_JAHKRT010000002.1"/>
</dbReference>
<dbReference type="Pfam" id="PF13229">
    <property type="entry name" value="Beta_helix"/>
    <property type="match status" value="1"/>
</dbReference>
<comment type="subcellular location">
    <subcellularLocation>
        <location evidence="1">Secreted</location>
    </subcellularLocation>
</comment>
<evidence type="ECO:0000256" key="1">
    <source>
        <dbReference type="ARBA" id="ARBA00004613"/>
    </source>
</evidence>
<dbReference type="InterPro" id="IPR011459">
    <property type="entry name" value="DUF1565"/>
</dbReference>
<dbReference type="PANTHER" id="PTHR40088:SF2">
    <property type="entry name" value="SECRETED SUGAR HYDROLASE"/>
    <property type="match status" value="1"/>
</dbReference>
<protein>
    <submittedName>
        <fullName evidence="7">Right-handed parallel beta-helix repeat-containing protein</fullName>
    </submittedName>
</protein>
<dbReference type="PANTHER" id="PTHR40088">
    <property type="entry name" value="PECTATE LYASE (EUROFUNG)"/>
    <property type="match status" value="1"/>
</dbReference>
<dbReference type="InterPro" id="IPR019546">
    <property type="entry name" value="TAT_signal_bac_arc"/>
</dbReference>
<organism evidence="7 8">
    <name type="scientific">Sphingomonas quercus</name>
    <dbReference type="NCBI Taxonomy" id="2842451"/>
    <lineage>
        <taxon>Bacteria</taxon>
        <taxon>Pseudomonadati</taxon>
        <taxon>Pseudomonadota</taxon>
        <taxon>Alphaproteobacteria</taxon>
        <taxon>Sphingomonadales</taxon>
        <taxon>Sphingomonadaceae</taxon>
        <taxon>Sphingomonas</taxon>
    </lineage>
</organism>
<accession>A0ABS6BGG4</accession>
<dbReference type="NCBIfam" id="TIGR01409">
    <property type="entry name" value="TAT_signal_seq"/>
    <property type="match status" value="1"/>
</dbReference>
<dbReference type="EMBL" id="JAHKRT010000002">
    <property type="protein sequence ID" value="MBU3077384.1"/>
    <property type="molecule type" value="Genomic_DNA"/>
</dbReference>
<evidence type="ECO:0000256" key="3">
    <source>
        <dbReference type="ARBA" id="ARBA00022729"/>
    </source>
</evidence>
<feature type="region of interest" description="Disordered" evidence="4">
    <location>
        <begin position="1"/>
        <end position="20"/>
    </location>
</feature>
<evidence type="ECO:0000259" key="5">
    <source>
        <dbReference type="Pfam" id="PF07602"/>
    </source>
</evidence>